<dbReference type="PANTHER" id="PTHR30069:SF42">
    <property type="entry name" value="FERRIC AEROBACTIN RECEPTOR"/>
    <property type="match status" value="1"/>
</dbReference>
<feature type="domain" description="TonB-dependent receptor-like beta-barrel" evidence="10">
    <location>
        <begin position="212"/>
        <end position="756"/>
    </location>
</feature>
<reference evidence="13" key="1">
    <citation type="submission" date="2017-08" db="EMBL/GenBank/DDBJ databases">
        <title>Direct submision.</title>
        <authorList>
            <person name="Kim S.-J."/>
            <person name="Rhee S.-K."/>
        </authorList>
    </citation>
    <scope>NUCLEOTIDE SEQUENCE [LARGE SCALE GENOMIC DNA]</scope>
    <source>
        <strain evidence="13">GI5</strain>
    </source>
</reference>
<evidence type="ECO:0000256" key="9">
    <source>
        <dbReference type="RuleBase" id="RU003357"/>
    </source>
</evidence>
<comment type="subcellular location">
    <subcellularLocation>
        <location evidence="1 8">Cell outer membrane</location>
        <topology evidence="1 8">Multi-pass membrane protein</topology>
    </subcellularLocation>
</comment>
<dbReference type="PANTHER" id="PTHR30069">
    <property type="entry name" value="TONB-DEPENDENT OUTER MEMBRANE RECEPTOR"/>
    <property type="match status" value="1"/>
</dbReference>
<dbReference type="GO" id="GO:0015344">
    <property type="term" value="F:siderophore uptake transmembrane transporter activity"/>
    <property type="evidence" value="ECO:0007669"/>
    <property type="project" value="TreeGrafter"/>
</dbReference>
<organism evidence="12 13">
    <name type="scientific">Ketobacter alkanivorans</name>
    <dbReference type="NCBI Taxonomy" id="1917421"/>
    <lineage>
        <taxon>Bacteria</taxon>
        <taxon>Pseudomonadati</taxon>
        <taxon>Pseudomonadota</taxon>
        <taxon>Gammaproteobacteria</taxon>
        <taxon>Pseudomonadales</taxon>
        <taxon>Ketobacteraceae</taxon>
        <taxon>Ketobacter</taxon>
    </lineage>
</organism>
<dbReference type="InterPro" id="IPR037066">
    <property type="entry name" value="Plug_dom_sf"/>
</dbReference>
<name>A0A2K9LJI3_9GAMM</name>
<keyword evidence="4 8" id="KW-0812">Transmembrane</keyword>
<keyword evidence="2 8" id="KW-0813">Transport</keyword>
<feature type="domain" description="TonB-dependent receptor plug" evidence="11">
    <location>
        <begin position="17"/>
        <end position="119"/>
    </location>
</feature>
<dbReference type="GO" id="GO:0044718">
    <property type="term" value="P:siderophore transmembrane transport"/>
    <property type="evidence" value="ECO:0007669"/>
    <property type="project" value="TreeGrafter"/>
</dbReference>
<keyword evidence="7 8" id="KW-0998">Cell outer membrane</keyword>
<keyword evidence="6 8" id="KW-0472">Membrane</keyword>
<gene>
    <name evidence="12" type="ORF">Kalk_08715</name>
</gene>
<accession>A0A2K9LJI3</accession>
<dbReference type="Pfam" id="PF00593">
    <property type="entry name" value="TonB_dep_Rec_b-barrel"/>
    <property type="match status" value="1"/>
</dbReference>
<evidence type="ECO:0000259" key="11">
    <source>
        <dbReference type="Pfam" id="PF07715"/>
    </source>
</evidence>
<evidence type="ECO:0000313" key="12">
    <source>
        <dbReference type="EMBL" id="AUM12498.1"/>
    </source>
</evidence>
<protein>
    <recommendedName>
        <fullName evidence="14">TonB-dependent receptor</fullName>
    </recommendedName>
</protein>
<dbReference type="CDD" id="cd01347">
    <property type="entry name" value="ligand_gated_channel"/>
    <property type="match status" value="1"/>
</dbReference>
<dbReference type="Proteomes" id="UP000235116">
    <property type="component" value="Chromosome"/>
</dbReference>
<evidence type="ECO:0000256" key="5">
    <source>
        <dbReference type="ARBA" id="ARBA00023077"/>
    </source>
</evidence>
<dbReference type="GO" id="GO:0009279">
    <property type="term" value="C:cell outer membrane"/>
    <property type="evidence" value="ECO:0007669"/>
    <property type="project" value="UniProtKB-SubCell"/>
</dbReference>
<evidence type="ECO:0000256" key="3">
    <source>
        <dbReference type="ARBA" id="ARBA00022452"/>
    </source>
</evidence>
<dbReference type="InterPro" id="IPR039426">
    <property type="entry name" value="TonB-dep_rcpt-like"/>
</dbReference>
<evidence type="ECO:0000256" key="6">
    <source>
        <dbReference type="ARBA" id="ARBA00023136"/>
    </source>
</evidence>
<sequence length="795" mass="87247">MLDTLVVSASRITENVASIPYTTQVIEGSAIAEQAQPGRNLGQILGQMVPGLAPGDDSATSAYQTLRGRKVLVLIDGVAQRATRDISRQLTTISPENIERVEIISGATAVYGAGATGGVINIITKRGQNQQSQFNTKLGMTLNTENTDSDGFTRFGSQTVSGSGDQVDYLVNVNYEQRGNYYDSEGNQIATDPNQVSRDNSDTLDILVNLGWQIDSNRSLRVSMEHYKEKQNTDYAADFGEPSATYLGLPSGIFAKGGDYTPTPKPGLSLNEQPQSTRDSITFDFSQQNFFGHTLLTQLSYRENEYFYYPYPSSPLFLNIDWAGVVAAGPTTTPQLLAAVAANIQGATGTLFQSQVNSEVLDFKLALDKPFKLGDGQTLDLTYGLDYIHDNSEQRSIAYSYNNWIASGQTEYQATGGNYDAGPATTTETTALFLQGKLALNERWTLKAGVRYEHADVEVDDTVSGVDIANAEYYQQELEDPYLQAIAGASGTPANLLLESIINTASNLYDYENYLIYSDSAANRTGGKETYSETLFNAGVVYALTQQQETFLNYSEGFTVPDLTRLLRSVTVLSDGGVQGPILEGTNIDASKTQSWDLGWRGRFSNISAQTSLFYNTSDQNVEFDRETGVVTIRKQDERFWGFEALLDARFDSGMVAGLTYARTQGETEDDNGSWYALGADRVAPEKITGYLGYSFNQAADARLQFTHLSDYKQGHHEAPDDQKSQVVPFEGYRTFDLITNFYTEAGNFTAAVRNLTNAEYYSVYNQVRGYPSGGASAYLPAQGRTLTLSYSVDY</sequence>
<proteinExistence type="inferred from homology"/>
<dbReference type="KEGG" id="kak:Kalk_08715"/>
<evidence type="ECO:0000256" key="4">
    <source>
        <dbReference type="ARBA" id="ARBA00022692"/>
    </source>
</evidence>
<dbReference type="InterPro" id="IPR012910">
    <property type="entry name" value="Plug_dom"/>
</dbReference>
<dbReference type="AlphaFoldDB" id="A0A2K9LJI3"/>
<dbReference type="Gene3D" id="2.40.170.20">
    <property type="entry name" value="TonB-dependent receptor, beta-barrel domain"/>
    <property type="match status" value="1"/>
</dbReference>
<dbReference type="SUPFAM" id="SSF56935">
    <property type="entry name" value="Porins"/>
    <property type="match status" value="1"/>
</dbReference>
<dbReference type="Gene3D" id="2.170.130.10">
    <property type="entry name" value="TonB-dependent receptor, plug domain"/>
    <property type="match status" value="1"/>
</dbReference>
<dbReference type="InterPro" id="IPR036942">
    <property type="entry name" value="Beta-barrel_TonB_sf"/>
</dbReference>
<keyword evidence="3 8" id="KW-1134">Transmembrane beta strand</keyword>
<evidence type="ECO:0000256" key="1">
    <source>
        <dbReference type="ARBA" id="ARBA00004571"/>
    </source>
</evidence>
<dbReference type="InterPro" id="IPR000531">
    <property type="entry name" value="Beta-barrel_TonB"/>
</dbReference>
<comment type="similarity">
    <text evidence="8 9">Belongs to the TonB-dependent receptor family.</text>
</comment>
<evidence type="ECO:0000256" key="2">
    <source>
        <dbReference type="ARBA" id="ARBA00022448"/>
    </source>
</evidence>
<evidence type="ECO:0000256" key="7">
    <source>
        <dbReference type="ARBA" id="ARBA00023237"/>
    </source>
</evidence>
<evidence type="ECO:0000259" key="10">
    <source>
        <dbReference type="Pfam" id="PF00593"/>
    </source>
</evidence>
<dbReference type="EMBL" id="CP022684">
    <property type="protein sequence ID" value="AUM12498.1"/>
    <property type="molecule type" value="Genomic_DNA"/>
</dbReference>
<evidence type="ECO:0008006" key="14">
    <source>
        <dbReference type="Google" id="ProtNLM"/>
    </source>
</evidence>
<evidence type="ECO:0000256" key="8">
    <source>
        <dbReference type="PROSITE-ProRule" id="PRU01360"/>
    </source>
</evidence>
<evidence type="ECO:0000313" key="13">
    <source>
        <dbReference type="Proteomes" id="UP000235116"/>
    </source>
</evidence>
<keyword evidence="5 9" id="KW-0798">TonB box</keyword>
<dbReference type="PROSITE" id="PS52016">
    <property type="entry name" value="TONB_DEPENDENT_REC_3"/>
    <property type="match status" value="1"/>
</dbReference>
<dbReference type="Pfam" id="PF07715">
    <property type="entry name" value="Plug"/>
    <property type="match status" value="1"/>
</dbReference>
<keyword evidence="13" id="KW-1185">Reference proteome</keyword>